<proteinExistence type="predicted"/>
<sequence>MIKISDIASIRNFLPDVFYISGFNWLPGNKRATTVRKPIAVSAHHKDKFISPVSKNGEVNWYNNLYSYSPYAEIYAFATEQEAIDHYLQKVTEHAKLVEEDLQKELETFKGTRDRYMKL</sequence>
<protein>
    <submittedName>
        <fullName evidence="1">Uncharacterized protein</fullName>
    </submittedName>
</protein>
<dbReference type="Proteomes" id="UP000225947">
    <property type="component" value="Segment"/>
</dbReference>
<keyword evidence="2" id="KW-1185">Reference proteome</keyword>
<accession>A0A172Q0X1</accession>
<evidence type="ECO:0000313" key="1">
    <source>
        <dbReference type="EMBL" id="AND75439.1"/>
    </source>
</evidence>
<evidence type="ECO:0000313" key="2">
    <source>
        <dbReference type="Proteomes" id="UP000225947"/>
    </source>
</evidence>
<gene>
    <name evidence="1" type="ORF">ME3_278</name>
</gene>
<dbReference type="SMR" id="A0A172Q0X1"/>
<reference evidence="2" key="1">
    <citation type="submission" date="2016-03" db="EMBL/GenBank/DDBJ databases">
        <title>Characterization of Acinetobacter baumannii phage vB_AbaM_ME3.</title>
        <authorList>
            <person name="Buttimer C.T.H."/>
            <person name="Elbreki M."/>
            <person name="Coffey A."/>
        </authorList>
    </citation>
    <scope>NUCLEOTIDE SEQUENCE [LARGE SCALE GENOMIC DNA]</scope>
</reference>
<organism evidence="1 2">
    <name type="scientific">Acinetobacter phage vB_AbaM_ME3</name>
    <dbReference type="NCBI Taxonomy" id="1837876"/>
    <lineage>
        <taxon>Viruses</taxon>
        <taxon>Duplodnaviria</taxon>
        <taxon>Heunggongvirae</taxon>
        <taxon>Uroviricota</taxon>
        <taxon>Caudoviricetes</taxon>
        <taxon>Metrivirus</taxon>
        <taxon>Metrivirus ME3</taxon>
    </lineage>
</organism>
<dbReference type="EMBL" id="KU935715">
    <property type="protein sequence ID" value="AND75439.1"/>
    <property type="molecule type" value="Genomic_DNA"/>
</dbReference>
<name>A0A172Q0X1_9CAUD</name>